<keyword evidence="2" id="KW-1185">Reference proteome</keyword>
<comment type="caution">
    <text evidence="1">The sequence shown here is derived from an EMBL/GenBank/DDBJ whole genome shotgun (WGS) entry which is preliminary data.</text>
</comment>
<proteinExistence type="predicted"/>
<organism evidence="1 2">
    <name type="scientific">Datura stramonium</name>
    <name type="common">Jimsonweed</name>
    <name type="synonym">Common thornapple</name>
    <dbReference type="NCBI Taxonomy" id="4076"/>
    <lineage>
        <taxon>Eukaryota</taxon>
        <taxon>Viridiplantae</taxon>
        <taxon>Streptophyta</taxon>
        <taxon>Embryophyta</taxon>
        <taxon>Tracheophyta</taxon>
        <taxon>Spermatophyta</taxon>
        <taxon>Magnoliopsida</taxon>
        <taxon>eudicotyledons</taxon>
        <taxon>Gunneridae</taxon>
        <taxon>Pentapetalae</taxon>
        <taxon>asterids</taxon>
        <taxon>lamiids</taxon>
        <taxon>Solanales</taxon>
        <taxon>Solanaceae</taxon>
        <taxon>Solanoideae</taxon>
        <taxon>Datureae</taxon>
        <taxon>Datura</taxon>
    </lineage>
</organism>
<accession>A0ABS8V1I8</accession>
<protein>
    <submittedName>
        <fullName evidence="1">Uncharacterized protein</fullName>
    </submittedName>
</protein>
<name>A0ABS8V1I8_DATST</name>
<evidence type="ECO:0000313" key="1">
    <source>
        <dbReference type="EMBL" id="MCD9640709.1"/>
    </source>
</evidence>
<feature type="non-terminal residue" evidence="1">
    <location>
        <position position="1"/>
    </location>
</feature>
<gene>
    <name evidence="1" type="ORF">HAX54_026185</name>
</gene>
<dbReference type="EMBL" id="JACEIK010003187">
    <property type="protein sequence ID" value="MCD9640709.1"/>
    <property type="molecule type" value="Genomic_DNA"/>
</dbReference>
<sequence>ELQSHIRVARVAHKKLRHVPRVCPALGVCLTGFGKLAGVIEGRPSLLRVIWGGCVDLGKRSGAGVSKDGKRSECGKPSGFSKDARIFATMLDSLDSVILLLDLRL</sequence>
<evidence type="ECO:0000313" key="2">
    <source>
        <dbReference type="Proteomes" id="UP000823775"/>
    </source>
</evidence>
<reference evidence="1 2" key="1">
    <citation type="journal article" date="2021" name="BMC Genomics">
        <title>Datura genome reveals duplications of psychoactive alkaloid biosynthetic genes and high mutation rate following tissue culture.</title>
        <authorList>
            <person name="Rajewski A."/>
            <person name="Carter-House D."/>
            <person name="Stajich J."/>
            <person name="Litt A."/>
        </authorList>
    </citation>
    <scope>NUCLEOTIDE SEQUENCE [LARGE SCALE GENOMIC DNA]</scope>
    <source>
        <strain evidence="1">AR-01</strain>
    </source>
</reference>
<dbReference type="Proteomes" id="UP000823775">
    <property type="component" value="Unassembled WGS sequence"/>
</dbReference>